<dbReference type="PANTHER" id="PTHR46968">
    <property type="entry name" value="E3 UBIQUITIN-PROTEIN LIGASE RNF138"/>
    <property type="match status" value="1"/>
</dbReference>
<feature type="region of interest" description="Disordered" evidence="2">
    <location>
        <begin position="120"/>
        <end position="148"/>
    </location>
</feature>
<dbReference type="SUPFAM" id="SSF57850">
    <property type="entry name" value="RING/U-box"/>
    <property type="match status" value="1"/>
</dbReference>
<sequence>METARPAPPARPGPGASGPVEFADPAGRVRAARCHGRAAGGGSVIPVPHEPQGVGAGPPPPPRPLPPPRPPPSPCSPPLAMAEELSAATSYTEDDFYCPVCKEVLKTPVRTAACQHVSESGFPAASGPRGPRRLRQARPCRGDPGAFVFASNPVKAEVSGVTPRGTGARRPAPL</sequence>
<dbReference type="AlphaFoldDB" id="G5C303"/>
<dbReference type="EMBL" id="JH173137">
    <property type="protein sequence ID" value="EHB15914.1"/>
    <property type="molecule type" value="Genomic_DNA"/>
</dbReference>
<gene>
    <name evidence="3" type="ORF">GW7_20881</name>
</gene>
<evidence type="ECO:0000313" key="3">
    <source>
        <dbReference type="EMBL" id="EHB15914.1"/>
    </source>
</evidence>
<dbReference type="PANTHER" id="PTHR46968:SF2">
    <property type="entry name" value="E3 UBIQUITIN-PROTEIN LIGASE RNF138"/>
    <property type="match status" value="1"/>
</dbReference>
<dbReference type="GO" id="GO:0061630">
    <property type="term" value="F:ubiquitin protein ligase activity"/>
    <property type="evidence" value="ECO:0007669"/>
    <property type="project" value="TreeGrafter"/>
</dbReference>
<organism evidence="3 4">
    <name type="scientific">Heterocephalus glaber</name>
    <name type="common">Naked mole rat</name>
    <dbReference type="NCBI Taxonomy" id="10181"/>
    <lineage>
        <taxon>Eukaryota</taxon>
        <taxon>Metazoa</taxon>
        <taxon>Chordata</taxon>
        <taxon>Craniata</taxon>
        <taxon>Vertebrata</taxon>
        <taxon>Euteleostomi</taxon>
        <taxon>Mammalia</taxon>
        <taxon>Eutheria</taxon>
        <taxon>Euarchontoglires</taxon>
        <taxon>Glires</taxon>
        <taxon>Rodentia</taxon>
        <taxon>Hystricomorpha</taxon>
        <taxon>Bathyergidae</taxon>
        <taxon>Heterocephalus</taxon>
    </lineage>
</organism>
<proteinExistence type="predicted"/>
<evidence type="ECO:0000313" key="4">
    <source>
        <dbReference type="Proteomes" id="UP000006813"/>
    </source>
</evidence>
<accession>G5C303</accession>
<evidence type="ECO:0000256" key="2">
    <source>
        <dbReference type="SAM" id="MobiDB-lite"/>
    </source>
</evidence>
<dbReference type="STRING" id="10181.G5C303"/>
<dbReference type="GO" id="GO:0003697">
    <property type="term" value="F:single-stranded DNA binding"/>
    <property type="evidence" value="ECO:0007669"/>
    <property type="project" value="TreeGrafter"/>
</dbReference>
<feature type="compositionally biased region" description="Pro residues" evidence="2">
    <location>
        <begin position="1"/>
        <end position="12"/>
    </location>
</feature>
<dbReference type="InterPro" id="IPR013083">
    <property type="entry name" value="Znf_RING/FYVE/PHD"/>
</dbReference>
<dbReference type="Proteomes" id="UP000006813">
    <property type="component" value="Unassembled WGS sequence"/>
</dbReference>
<dbReference type="eggNOG" id="ENOG502RP2G">
    <property type="taxonomic scope" value="Eukaryota"/>
</dbReference>
<dbReference type="GO" id="GO:0010792">
    <property type="term" value="P:DNA double-strand break processing involved in repair via single-strand annealing"/>
    <property type="evidence" value="ECO:0007669"/>
    <property type="project" value="TreeGrafter"/>
</dbReference>
<feature type="region of interest" description="Disordered" evidence="2">
    <location>
        <begin position="1"/>
        <end position="79"/>
    </location>
</feature>
<protein>
    <submittedName>
        <fullName evidence="3">E3 ubiquitin-protein ligase RNF138</fullName>
    </submittedName>
</protein>
<dbReference type="Gene3D" id="3.30.40.10">
    <property type="entry name" value="Zinc/RING finger domain, C3HC4 (zinc finger)"/>
    <property type="match status" value="1"/>
</dbReference>
<reference evidence="3 4" key="1">
    <citation type="journal article" date="2011" name="Nature">
        <title>Genome sequencing reveals insights into physiology and longevity of the naked mole rat.</title>
        <authorList>
            <person name="Kim E.B."/>
            <person name="Fang X."/>
            <person name="Fushan A.A."/>
            <person name="Huang Z."/>
            <person name="Lobanov A.V."/>
            <person name="Han L."/>
            <person name="Marino S.M."/>
            <person name="Sun X."/>
            <person name="Turanov A.A."/>
            <person name="Yang P."/>
            <person name="Yim S.H."/>
            <person name="Zhao X."/>
            <person name="Kasaikina M.V."/>
            <person name="Stoletzki N."/>
            <person name="Peng C."/>
            <person name="Polak P."/>
            <person name="Xiong Z."/>
            <person name="Kiezun A."/>
            <person name="Zhu Y."/>
            <person name="Chen Y."/>
            <person name="Kryukov G.V."/>
            <person name="Zhang Q."/>
            <person name="Peshkin L."/>
            <person name="Yang L."/>
            <person name="Bronson R.T."/>
            <person name="Buffenstein R."/>
            <person name="Wang B."/>
            <person name="Han C."/>
            <person name="Li Q."/>
            <person name="Chen L."/>
            <person name="Zhao W."/>
            <person name="Sunyaev S.R."/>
            <person name="Park T.J."/>
            <person name="Zhang G."/>
            <person name="Wang J."/>
            <person name="Gladyshev V.N."/>
        </authorList>
    </citation>
    <scope>NUCLEOTIDE SEQUENCE [LARGE SCALE GENOMIC DNA]</scope>
</reference>
<evidence type="ECO:0000256" key="1">
    <source>
        <dbReference type="ARBA" id="ARBA00022843"/>
    </source>
</evidence>
<dbReference type="GO" id="GO:0000724">
    <property type="term" value="P:double-strand break repair via homologous recombination"/>
    <property type="evidence" value="ECO:0007669"/>
    <property type="project" value="TreeGrafter"/>
</dbReference>
<keyword evidence="1" id="KW-0832">Ubl conjugation</keyword>
<feature type="compositionally biased region" description="Pro residues" evidence="2">
    <location>
        <begin position="57"/>
        <end position="77"/>
    </location>
</feature>
<name>G5C303_HETGA</name>
<dbReference type="InParanoid" id="G5C303"/>
<dbReference type="InterPro" id="IPR052498">
    <property type="entry name" value="E3_ubiq-protein_ligase_RNF138"/>
</dbReference>
<dbReference type="GO" id="GO:0035861">
    <property type="term" value="C:site of double-strand break"/>
    <property type="evidence" value="ECO:0007669"/>
    <property type="project" value="TreeGrafter"/>
</dbReference>
<dbReference type="GO" id="GO:0005634">
    <property type="term" value="C:nucleus"/>
    <property type="evidence" value="ECO:0007669"/>
    <property type="project" value="TreeGrafter"/>
</dbReference>